<evidence type="ECO:0000256" key="1">
    <source>
        <dbReference type="SAM" id="SignalP"/>
    </source>
</evidence>
<feature type="signal peptide" evidence="1">
    <location>
        <begin position="1"/>
        <end position="20"/>
    </location>
</feature>
<dbReference type="AlphaFoldDB" id="A0A0L6VKH6"/>
<proteinExistence type="predicted"/>
<protein>
    <submittedName>
        <fullName evidence="2">Putative signal peptide protein</fullName>
    </submittedName>
</protein>
<comment type="caution">
    <text evidence="2">The sequence shown here is derived from an EMBL/GenBank/DDBJ whole genome shotgun (WGS) entry which is preliminary data.</text>
</comment>
<evidence type="ECO:0000313" key="3">
    <source>
        <dbReference type="Proteomes" id="UP000037035"/>
    </source>
</evidence>
<name>A0A0L6VKH6_9BASI</name>
<evidence type="ECO:0000313" key="2">
    <source>
        <dbReference type="EMBL" id="KNZ61057.1"/>
    </source>
</evidence>
<sequence>MSGNCYVKFLLFCVLHNLAAICLFVCKADLAPGGPADGVEMGRSYHSLAEEPQSRFRHDPKSFESGSLWITGESSKRVSQMDLSNVIPGKWTFR</sequence>
<gene>
    <name evidence="2" type="ORF">VP01_14593g1</name>
</gene>
<reference evidence="2 3" key="1">
    <citation type="submission" date="2015-08" db="EMBL/GenBank/DDBJ databases">
        <title>Next Generation Sequencing and Analysis of the Genome of Puccinia sorghi L Schw, the Causal Agent of Maize Common Rust.</title>
        <authorList>
            <person name="Rochi L."/>
            <person name="Burguener G."/>
            <person name="Darino M."/>
            <person name="Turjanski A."/>
            <person name="Kreff E."/>
            <person name="Dieguez M.J."/>
            <person name="Sacco F."/>
        </authorList>
    </citation>
    <scope>NUCLEOTIDE SEQUENCE [LARGE SCALE GENOMIC DNA]</scope>
    <source>
        <strain evidence="2 3">RO10H11247</strain>
    </source>
</reference>
<keyword evidence="3" id="KW-1185">Reference proteome</keyword>
<dbReference type="EMBL" id="LAVV01005102">
    <property type="protein sequence ID" value="KNZ61057.1"/>
    <property type="molecule type" value="Genomic_DNA"/>
</dbReference>
<dbReference type="VEuPathDB" id="FungiDB:VP01_14593g1"/>
<organism evidence="2 3">
    <name type="scientific">Puccinia sorghi</name>
    <dbReference type="NCBI Taxonomy" id="27349"/>
    <lineage>
        <taxon>Eukaryota</taxon>
        <taxon>Fungi</taxon>
        <taxon>Dikarya</taxon>
        <taxon>Basidiomycota</taxon>
        <taxon>Pucciniomycotina</taxon>
        <taxon>Pucciniomycetes</taxon>
        <taxon>Pucciniales</taxon>
        <taxon>Pucciniaceae</taxon>
        <taxon>Puccinia</taxon>
    </lineage>
</organism>
<dbReference type="Proteomes" id="UP000037035">
    <property type="component" value="Unassembled WGS sequence"/>
</dbReference>
<feature type="chain" id="PRO_5005568609" evidence="1">
    <location>
        <begin position="21"/>
        <end position="94"/>
    </location>
</feature>
<accession>A0A0L6VKH6</accession>
<keyword evidence="1" id="KW-0732">Signal</keyword>